<name>A0A8T1Q7J1_CARIL</name>
<feature type="compositionally biased region" description="Basic and acidic residues" evidence="1">
    <location>
        <begin position="77"/>
        <end position="135"/>
    </location>
</feature>
<gene>
    <name evidence="2" type="ORF">CIPAW_06G038800</name>
    <name evidence="3" type="ORF">I3842_06G038300</name>
</gene>
<dbReference type="EMBL" id="CM031814">
    <property type="protein sequence ID" value="KAG6650376.1"/>
    <property type="molecule type" value="Genomic_DNA"/>
</dbReference>
<comment type="caution">
    <text evidence="2">The sequence shown here is derived from an EMBL/GenBank/DDBJ whole genome shotgun (WGS) entry which is preliminary data.</text>
</comment>
<dbReference type="Proteomes" id="UP000811246">
    <property type="component" value="Chromosome 6"/>
</dbReference>
<proteinExistence type="predicted"/>
<accession>A0A8T1Q7J1</accession>
<evidence type="ECO:0000256" key="1">
    <source>
        <dbReference type="SAM" id="MobiDB-lite"/>
    </source>
</evidence>
<reference evidence="3" key="2">
    <citation type="submission" date="2021-01" db="EMBL/GenBank/DDBJ databases">
        <authorList>
            <person name="Lovell J.T."/>
            <person name="Bentley N."/>
            <person name="Bhattarai G."/>
            <person name="Jenkins J.W."/>
            <person name="Sreedasyam A."/>
            <person name="Alarcon Y."/>
            <person name="Bock C."/>
            <person name="Boston L."/>
            <person name="Carlson J."/>
            <person name="Cervantes K."/>
            <person name="Clermont K."/>
            <person name="Krom N."/>
            <person name="Kubenka K."/>
            <person name="Mamidi S."/>
            <person name="Mattison C."/>
            <person name="Monteros M."/>
            <person name="Pisani C."/>
            <person name="Plott C."/>
            <person name="Rajasekar S."/>
            <person name="Rhein H.S."/>
            <person name="Rohla C."/>
            <person name="Song M."/>
            <person name="Hilaire R.S."/>
            <person name="Shu S."/>
            <person name="Wells L."/>
            <person name="Wang X."/>
            <person name="Webber J."/>
            <person name="Heerema R.J."/>
            <person name="Klein P."/>
            <person name="Conner P."/>
            <person name="Grauke L."/>
            <person name="Grimwood J."/>
            <person name="Schmutz J."/>
            <person name="Randall J.J."/>
        </authorList>
    </citation>
    <scope>NUCLEOTIDE SEQUENCE</scope>
    <source>
        <tissue evidence="3">Leaf</tissue>
    </source>
</reference>
<dbReference type="AlphaFoldDB" id="A0A8T1Q7J1"/>
<organism evidence="2 4">
    <name type="scientific">Carya illinoinensis</name>
    <name type="common">Pecan</name>
    <dbReference type="NCBI Taxonomy" id="32201"/>
    <lineage>
        <taxon>Eukaryota</taxon>
        <taxon>Viridiplantae</taxon>
        <taxon>Streptophyta</taxon>
        <taxon>Embryophyta</taxon>
        <taxon>Tracheophyta</taxon>
        <taxon>Spermatophyta</taxon>
        <taxon>Magnoliopsida</taxon>
        <taxon>eudicotyledons</taxon>
        <taxon>Gunneridae</taxon>
        <taxon>Pentapetalae</taxon>
        <taxon>rosids</taxon>
        <taxon>fabids</taxon>
        <taxon>Fagales</taxon>
        <taxon>Juglandaceae</taxon>
        <taxon>Carya</taxon>
    </lineage>
</organism>
<evidence type="ECO:0000313" key="3">
    <source>
        <dbReference type="EMBL" id="KAG6707560.1"/>
    </source>
</evidence>
<dbReference type="OrthoDB" id="1166561at2759"/>
<evidence type="ECO:0000313" key="4">
    <source>
        <dbReference type="Proteomes" id="UP000811609"/>
    </source>
</evidence>
<dbReference type="Proteomes" id="UP000811609">
    <property type="component" value="Chromosome 6"/>
</dbReference>
<sequence>MGGCASKPQDFDILKVSIPTEDVVAPEKAEGETVAQGTNNVDEMQNEAPLIDLSKDEDENSSSEQKTIVEATPVSVESHEETTKIVEDKVENPIDELKGVKVEAHNETKEPAKEEQAEAKIDKSDVSPLSKDKSTDAPLIATT</sequence>
<reference evidence="2" key="1">
    <citation type="submission" date="2020-12" db="EMBL/GenBank/DDBJ databases">
        <title>WGS assembly of Carya illinoinensis cv. Pawnee.</title>
        <authorList>
            <person name="Platts A."/>
            <person name="Shu S."/>
            <person name="Wright S."/>
            <person name="Barry K."/>
            <person name="Edger P."/>
            <person name="Pires J.C."/>
            <person name="Schmutz J."/>
        </authorList>
    </citation>
    <scope>NUCLEOTIDE SEQUENCE</scope>
    <source>
        <tissue evidence="2">Leaf</tissue>
    </source>
</reference>
<feature type="region of interest" description="Disordered" evidence="1">
    <location>
        <begin position="24"/>
        <end position="143"/>
    </location>
</feature>
<evidence type="ECO:0000313" key="2">
    <source>
        <dbReference type="EMBL" id="KAG6650376.1"/>
    </source>
</evidence>
<protein>
    <submittedName>
        <fullName evidence="2">Uncharacterized protein</fullName>
    </submittedName>
</protein>
<keyword evidence="4" id="KW-1185">Reference proteome</keyword>
<dbReference type="EMBL" id="CM031830">
    <property type="protein sequence ID" value="KAG6707560.1"/>
    <property type="molecule type" value="Genomic_DNA"/>
</dbReference>